<gene>
    <name evidence="2" type="ORF">SAMN06269185_0696</name>
</gene>
<accession>A0A285NAZ2</accession>
<keyword evidence="3" id="KW-1185">Reference proteome</keyword>
<proteinExistence type="predicted"/>
<name>A0A285NAZ2_NATPI</name>
<feature type="domain" description="DUF7129" evidence="1">
    <location>
        <begin position="4"/>
        <end position="45"/>
    </location>
</feature>
<dbReference type="RefSeq" id="WP_143824896.1">
    <property type="nucleotide sequence ID" value="NZ_OBEJ01000001.1"/>
</dbReference>
<evidence type="ECO:0000259" key="1">
    <source>
        <dbReference type="Pfam" id="PF23455"/>
    </source>
</evidence>
<evidence type="ECO:0000313" key="2">
    <source>
        <dbReference type="EMBL" id="SNZ04841.1"/>
    </source>
</evidence>
<sequence length="46" mass="5156">MGFTDPYTPTKKHYECTDCRARTTDEVGDECPDCGGTLQNLSVGRW</sequence>
<dbReference type="NCBIfam" id="NF033497">
    <property type="entry name" value="rubre_like_arch"/>
    <property type="match status" value="1"/>
</dbReference>
<dbReference type="OrthoDB" id="280213at2157"/>
<dbReference type="AlphaFoldDB" id="A0A285NAZ2"/>
<dbReference type="EMBL" id="OBEJ01000001">
    <property type="protein sequence ID" value="SNZ04841.1"/>
    <property type="molecule type" value="Genomic_DNA"/>
</dbReference>
<dbReference type="Proteomes" id="UP000219453">
    <property type="component" value="Unassembled WGS sequence"/>
</dbReference>
<dbReference type="Pfam" id="PF23455">
    <property type="entry name" value="DUF7129"/>
    <property type="match status" value="1"/>
</dbReference>
<protein>
    <recommendedName>
        <fullName evidence="1">DUF7129 domain-containing protein</fullName>
    </recommendedName>
</protein>
<dbReference type="InterPro" id="IPR029037">
    <property type="entry name" value="DUF1407/YfgJ-like_sf"/>
</dbReference>
<dbReference type="InterPro" id="IPR055553">
    <property type="entry name" value="DUF7129"/>
</dbReference>
<evidence type="ECO:0000313" key="3">
    <source>
        <dbReference type="Proteomes" id="UP000219453"/>
    </source>
</evidence>
<organism evidence="2 3">
    <name type="scientific">Natronoarchaeum philippinense</name>
    <dbReference type="NCBI Taxonomy" id="558529"/>
    <lineage>
        <taxon>Archaea</taxon>
        <taxon>Methanobacteriati</taxon>
        <taxon>Methanobacteriota</taxon>
        <taxon>Stenosarchaea group</taxon>
        <taxon>Halobacteria</taxon>
        <taxon>Halobacteriales</taxon>
        <taxon>Natronoarchaeaceae</taxon>
    </lineage>
</organism>
<dbReference type="Gene3D" id="2.10.290.10">
    <property type="entry name" value="YfgJ-like"/>
    <property type="match status" value="1"/>
</dbReference>
<reference evidence="2 3" key="1">
    <citation type="submission" date="2017-09" db="EMBL/GenBank/DDBJ databases">
        <authorList>
            <person name="Ehlers B."/>
            <person name="Leendertz F.H."/>
        </authorList>
    </citation>
    <scope>NUCLEOTIDE SEQUENCE [LARGE SCALE GENOMIC DNA]</scope>
    <source>
        <strain evidence="2 3">DSM 27208</strain>
    </source>
</reference>